<keyword evidence="2" id="KW-1185">Reference proteome</keyword>
<name>A0ABN1U936_9ACTN</name>
<evidence type="ECO:0000313" key="2">
    <source>
        <dbReference type="Proteomes" id="UP001499979"/>
    </source>
</evidence>
<sequence length="177" mass="19567">MNSHYPWEAAAMPQVTAEAWVPLPPDAAFAVSQTTGEVRLRWDPFIRKQHLLGAQRPAAGVRTFTRARVGPAMVSRYVSYRPPTSVGMTMEKGPWFFATFGGGWRFVPETRDGVGGTRATWKYTWTAKPAWLRPVADPIGRWLLGREIRARIAAYAEACADPEIVGVAQDTPPEGLA</sequence>
<proteinExistence type="predicted"/>
<dbReference type="RefSeq" id="WP_343904824.1">
    <property type="nucleotide sequence ID" value="NZ_BAAAJE010000001.1"/>
</dbReference>
<gene>
    <name evidence="1" type="ORF">GCM10009606_01900</name>
</gene>
<accession>A0ABN1U936</accession>
<evidence type="ECO:0008006" key="3">
    <source>
        <dbReference type="Google" id="ProtNLM"/>
    </source>
</evidence>
<dbReference type="Proteomes" id="UP001499979">
    <property type="component" value="Unassembled WGS sequence"/>
</dbReference>
<comment type="caution">
    <text evidence="1">The sequence shown here is derived from an EMBL/GenBank/DDBJ whole genome shotgun (WGS) entry which is preliminary data.</text>
</comment>
<dbReference type="EMBL" id="BAAAJE010000001">
    <property type="protein sequence ID" value="GAA1125838.1"/>
    <property type="molecule type" value="Genomic_DNA"/>
</dbReference>
<dbReference type="SUPFAM" id="SSF55961">
    <property type="entry name" value="Bet v1-like"/>
    <property type="match status" value="1"/>
</dbReference>
<protein>
    <recommendedName>
        <fullName evidence="3">SRPBCC family protein</fullName>
    </recommendedName>
</protein>
<evidence type="ECO:0000313" key="1">
    <source>
        <dbReference type="EMBL" id="GAA1125838.1"/>
    </source>
</evidence>
<organism evidence="1 2">
    <name type="scientific">Nocardioides aquiterrae</name>
    <dbReference type="NCBI Taxonomy" id="203799"/>
    <lineage>
        <taxon>Bacteria</taxon>
        <taxon>Bacillati</taxon>
        <taxon>Actinomycetota</taxon>
        <taxon>Actinomycetes</taxon>
        <taxon>Propionibacteriales</taxon>
        <taxon>Nocardioidaceae</taxon>
        <taxon>Nocardioides</taxon>
    </lineage>
</organism>
<dbReference type="InterPro" id="IPR023393">
    <property type="entry name" value="START-like_dom_sf"/>
</dbReference>
<reference evidence="1 2" key="1">
    <citation type="journal article" date="2019" name="Int. J. Syst. Evol. Microbiol.">
        <title>The Global Catalogue of Microorganisms (GCM) 10K type strain sequencing project: providing services to taxonomists for standard genome sequencing and annotation.</title>
        <authorList>
            <consortium name="The Broad Institute Genomics Platform"/>
            <consortium name="The Broad Institute Genome Sequencing Center for Infectious Disease"/>
            <person name="Wu L."/>
            <person name="Ma J."/>
        </authorList>
    </citation>
    <scope>NUCLEOTIDE SEQUENCE [LARGE SCALE GENOMIC DNA]</scope>
    <source>
        <strain evidence="1 2">JCM 11813</strain>
    </source>
</reference>
<dbReference type="Pfam" id="PF10604">
    <property type="entry name" value="Polyketide_cyc2"/>
    <property type="match status" value="1"/>
</dbReference>
<dbReference type="Gene3D" id="3.30.530.20">
    <property type="match status" value="1"/>
</dbReference>
<dbReference type="InterPro" id="IPR019587">
    <property type="entry name" value="Polyketide_cyclase/dehydratase"/>
</dbReference>